<dbReference type="OrthoDB" id="9807628at2"/>
<feature type="transmembrane region" description="Helical" evidence="3">
    <location>
        <begin position="12"/>
        <end position="31"/>
    </location>
</feature>
<dbReference type="RefSeq" id="WP_092283028.1">
    <property type="nucleotide sequence ID" value="NZ_LT629763.1"/>
</dbReference>
<dbReference type="EMBL" id="LT629763">
    <property type="protein sequence ID" value="SDR71042.1"/>
    <property type="molecule type" value="Genomic_DNA"/>
</dbReference>
<dbReference type="InterPro" id="IPR036465">
    <property type="entry name" value="vWFA_dom_sf"/>
</dbReference>
<dbReference type="PANTHER" id="PTHR22550">
    <property type="entry name" value="SPORE GERMINATION PROTEIN"/>
    <property type="match status" value="1"/>
</dbReference>
<feature type="region of interest" description="Disordered" evidence="2">
    <location>
        <begin position="458"/>
        <end position="494"/>
    </location>
</feature>
<evidence type="ECO:0000313" key="6">
    <source>
        <dbReference type="Proteomes" id="UP000243413"/>
    </source>
</evidence>
<dbReference type="SMART" id="SM00327">
    <property type="entry name" value="VWA"/>
    <property type="match status" value="1"/>
</dbReference>
<keyword evidence="1" id="KW-0802">TPR repeat</keyword>
<keyword evidence="3" id="KW-0812">Transmembrane</keyword>
<sequence length="529" mass="58379">MNLLDSLSAFHFLRPLWFLGLPIIVGLWWWYRFRQQQADRISRHFAPHLAKALRTGQSAAGRISPADTLAAMLLCLLVGLAGPSWNRMANPMVSQTAPLVIALEVSQGMLANDVPPNRLERAKHKIEDLLATRTGADTALIAYAGSAHLVVPLTNDPELIKPYLEGLRPDIMPSEGDVAAQALIMAEELLQARDVAGTIVFITDGMGAQNAPGFADRQERNALAILQMLPEGKQDATLAAIDAQRVVVSADNSDVAQLEKTLATAYQQALREDDRLAWKDNGGWLAWPAALLALLWFRRGWGLGAVALLLWLAPLGAWLPASAWAQQDNSSVSKRAETTAEPNSPWLQSLWDAFLTPDQQGAWWLQRRDYARASEHFTDTAWQGYALFRDGQYSAAINTLSQLDTADAAYTQGVAMIRNRQYRDAVQAFQTVLQRDPDYPDGEKNLALAQQILEYVEKTREQSDTGEESGEGADDVVFDNESGRGELTQMAGEKGDKLLTADQWIQSIDADTSDYLRQRFALEAAEAKP</sequence>
<evidence type="ECO:0000259" key="4">
    <source>
        <dbReference type="SMART" id="SM00327"/>
    </source>
</evidence>
<organism evidence="5 6">
    <name type="scientific">Halopseudomonas sabulinigri</name>
    <dbReference type="NCBI Taxonomy" id="472181"/>
    <lineage>
        <taxon>Bacteria</taxon>
        <taxon>Pseudomonadati</taxon>
        <taxon>Pseudomonadota</taxon>
        <taxon>Gammaproteobacteria</taxon>
        <taxon>Pseudomonadales</taxon>
        <taxon>Pseudomonadaceae</taxon>
        <taxon>Halopseudomonas</taxon>
    </lineage>
</organism>
<dbReference type="STRING" id="472181.SAMN05216271_0127"/>
<keyword evidence="3" id="KW-1133">Transmembrane helix</keyword>
<dbReference type="AlphaFoldDB" id="A0A1H1L9R8"/>
<name>A0A1H1L9R8_9GAMM</name>
<protein>
    <submittedName>
        <fullName evidence="5">Ca-activated chloride channel family protein</fullName>
    </submittedName>
</protein>
<dbReference type="InterPro" id="IPR050768">
    <property type="entry name" value="UPF0353/GerABKA_families"/>
</dbReference>
<dbReference type="InterPro" id="IPR011990">
    <property type="entry name" value="TPR-like_helical_dom_sf"/>
</dbReference>
<dbReference type="PROSITE" id="PS50005">
    <property type="entry name" value="TPR"/>
    <property type="match status" value="1"/>
</dbReference>
<dbReference type="SUPFAM" id="SSF48452">
    <property type="entry name" value="TPR-like"/>
    <property type="match status" value="1"/>
</dbReference>
<dbReference type="InterPro" id="IPR019734">
    <property type="entry name" value="TPR_rpt"/>
</dbReference>
<dbReference type="InterPro" id="IPR002035">
    <property type="entry name" value="VWF_A"/>
</dbReference>
<dbReference type="Gene3D" id="1.25.40.10">
    <property type="entry name" value="Tetratricopeptide repeat domain"/>
    <property type="match status" value="1"/>
</dbReference>
<feature type="repeat" description="TPR" evidence="1">
    <location>
        <begin position="406"/>
        <end position="439"/>
    </location>
</feature>
<dbReference type="Pfam" id="PF13519">
    <property type="entry name" value="VWA_2"/>
    <property type="match status" value="1"/>
</dbReference>
<evidence type="ECO:0000256" key="1">
    <source>
        <dbReference type="PROSITE-ProRule" id="PRU00339"/>
    </source>
</evidence>
<gene>
    <name evidence="5" type="ORF">SAMN05216271_0127</name>
</gene>
<evidence type="ECO:0000256" key="3">
    <source>
        <dbReference type="SAM" id="Phobius"/>
    </source>
</evidence>
<feature type="compositionally biased region" description="Acidic residues" evidence="2">
    <location>
        <begin position="464"/>
        <end position="478"/>
    </location>
</feature>
<keyword evidence="3" id="KW-0472">Membrane</keyword>
<reference evidence="6" key="1">
    <citation type="submission" date="2016-10" db="EMBL/GenBank/DDBJ databases">
        <authorList>
            <person name="Varghese N."/>
            <person name="Submissions S."/>
        </authorList>
    </citation>
    <scope>NUCLEOTIDE SEQUENCE [LARGE SCALE GENOMIC DNA]</scope>
    <source>
        <strain evidence="6">JCM 14963</strain>
    </source>
</reference>
<evidence type="ECO:0000256" key="2">
    <source>
        <dbReference type="SAM" id="MobiDB-lite"/>
    </source>
</evidence>
<dbReference type="Gene3D" id="3.40.50.410">
    <property type="entry name" value="von Willebrand factor, type A domain"/>
    <property type="match status" value="1"/>
</dbReference>
<evidence type="ECO:0000313" key="5">
    <source>
        <dbReference type="EMBL" id="SDR71042.1"/>
    </source>
</evidence>
<accession>A0A1H1L9R8</accession>
<feature type="domain" description="VWFA" evidence="4">
    <location>
        <begin position="96"/>
        <end position="263"/>
    </location>
</feature>
<dbReference type="PANTHER" id="PTHR22550:SF14">
    <property type="entry name" value="VWFA DOMAIN-CONTAINING PROTEIN"/>
    <property type="match status" value="1"/>
</dbReference>
<dbReference type="Proteomes" id="UP000243413">
    <property type="component" value="Chromosome I"/>
</dbReference>
<dbReference type="SUPFAM" id="SSF53300">
    <property type="entry name" value="vWA-like"/>
    <property type="match status" value="1"/>
</dbReference>
<proteinExistence type="predicted"/>